<feature type="domain" description="Tyrosine-protein phosphatase" evidence="6">
    <location>
        <begin position="182"/>
        <end position="325"/>
    </location>
</feature>
<feature type="compositionally biased region" description="Low complexity" evidence="5">
    <location>
        <begin position="356"/>
        <end position="372"/>
    </location>
</feature>
<dbReference type="PROSITE" id="PS50054">
    <property type="entry name" value="TYR_PHOSPHATASE_DUAL"/>
    <property type="match status" value="1"/>
</dbReference>
<keyword evidence="4" id="KW-0904">Protein phosphatase</keyword>
<accession>A0A8S1HX77</accession>
<dbReference type="InterPro" id="IPR029021">
    <property type="entry name" value="Prot-tyrosine_phosphatase-like"/>
</dbReference>
<evidence type="ECO:0000256" key="5">
    <source>
        <dbReference type="SAM" id="MobiDB-lite"/>
    </source>
</evidence>
<dbReference type="Gene3D" id="3.90.190.10">
    <property type="entry name" value="Protein tyrosine phosphatase superfamily"/>
    <property type="match status" value="1"/>
</dbReference>
<dbReference type="GO" id="GO:0043409">
    <property type="term" value="P:negative regulation of MAPK cascade"/>
    <property type="evidence" value="ECO:0007669"/>
    <property type="project" value="TreeGrafter"/>
</dbReference>
<evidence type="ECO:0000256" key="4">
    <source>
        <dbReference type="ARBA" id="ARBA00022912"/>
    </source>
</evidence>
<dbReference type="InterPro" id="IPR000387">
    <property type="entry name" value="Tyr_Pase_dom"/>
</dbReference>
<dbReference type="InterPro" id="IPR020422">
    <property type="entry name" value="TYR_PHOSPHATASE_DUAL_dom"/>
</dbReference>
<evidence type="ECO:0000259" key="7">
    <source>
        <dbReference type="PROSITE" id="PS50056"/>
    </source>
</evidence>
<dbReference type="Pfam" id="PF00782">
    <property type="entry name" value="DSPc"/>
    <property type="match status" value="1"/>
</dbReference>
<dbReference type="AlphaFoldDB" id="A0A8S1HX77"/>
<dbReference type="PROSITE" id="PS50056">
    <property type="entry name" value="TYR_PHOSPHATASE_2"/>
    <property type="match status" value="1"/>
</dbReference>
<feature type="region of interest" description="Disordered" evidence="5">
    <location>
        <begin position="351"/>
        <end position="372"/>
    </location>
</feature>
<feature type="region of interest" description="Disordered" evidence="5">
    <location>
        <begin position="124"/>
        <end position="163"/>
    </location>
</feature>
<dbReference type="InterPro" id="IPR008343">
    <property type="entry name" value="MKP"/>
</dbReference>
<evidence type="ECO:0000256" key="1">
    <source>
        <dbReference type="ARBA" id="ARBA00008601"/>
    </source>
</evidence>
<keyword evidence="9" id="KW-1185">Reference proteome</keyword>
<dbReference type="EC" id="3.1.3.48" evidence="2"/>
<comment type="caution">
    <text evidence="8">The sequence shown here is derived from an EMBL/GenBank/DDBJ whole genome shotgun (WGS) entry which is preliminary data.</text>
</comment>
<gene>
    <name evidence="8" type="ORF">CAUJ_LOCUS16104</name>
</gene>
<dbReference type="GO" id="GO:0008330">
    <property type="term" value="F:protein tyrosine/threonine phosphatase activity"/>
    <property type="evidence" value="ECO:0007669"/>
    <property type="project" value="TreeGrafter"/>
</dbReference>
<dbReference type="InterPro" id="IPR000340">
    <property type="entry name" value="Dual-sp_phosphatase_cat-dom"/>
</dbReference>
<name>A0A8S1HX77_9PELO</name>
<dbReference type="GO" id="GO:0005829">
    <property type="term" value="C:cytosol"/>
    <property type="evidence" value="ECO:0007669"/>
    <property type="project" value="TreeGrafter"/>
</dbReference>
<dbReference type="PANTHER" id="PTHR10159">
    <property type="entry name" value="DUAL SPECIFICITY PROTEIN PHOSPHATASE"/>
    <property type="match status" value="1"/>
</dbReference>
<dbReference type="OrthoDB" id="165342at2759"/>
<reference evidence="8" key="1">
    <citation type="submission" date="2020-10" db="EMBL/GenBank/DDBJ databases">
        <authorList>
            <person name="Kikuchi T."/>
        </authorList>
    </citation>
    <scope>NUCLEOTIDE SEQUENCE</scope>
    <source>
        <strain evidence="8">NKZ352</strain>
    </source>
</reference>
<protein>
    <recommendedName>
        <fullName evidence="2">protein-tyrosine-phosphatase</fullName>
        <ecNumber evidence="2">3.1.3.48</ecNumber>
    </recommendedName>
</protein>
<comment type="similarity">
    <text evidence="1">Belongs to the protein-tyrosine phosphatase family. Non-receptor class dual specificity subfamily.</text>
</comment>
<dbReference type="PRINTS" id="PR01764">
    <property type="entry name" value="MAPKPHPHTASE"/>
</dbReference>
<evidence type="ECO:0000313" key="9">
    <source>
        <dbReference type="Proteomes" id="UP000835052"/>
    </source>
</evidence>
<proteinExistence type="inferred from homology"/>
<organism evidence="8 9">
    <name type="scientific">Caenorhabditis auriculariae</name>
    <dbReference type="NCBI Taxonomy" id="2777116"/>
    <lineage>
        <taxon>Eukaryota</taxon>
        <taxon>Metazoa</taxon>
        <taxon>Ecdysozoa</taxon>
        <taxon>Nematoda</taxon>
        <taxon>Chromadorea</taxon>
        <taxon>Rhabditida</taxon>
        <taxon>Rhabditina</taxon>
        <taxon>Rhabditomorpha</taxon>
        <taxon>Rhabditoidea</taxon>
        <taxon>Rhabditidae</taxon>
        <taxon>Peloderinae</taxon>
        <taxon>Caenorhabditis</taxon>
    </lineage>
</organism>
<evidence type="ECO:0000256" key="3">
    <source>
        <dbReference type="ARBA" id="ARBA00022801"/>
    </source>
</evidence>
<dbReference type="GO" id="GO:0017017">
    <property type="term" value="F:MAP kinase tyrosine/serine/threonine phosphatase activity"/>
    <property type="evidence" value="ECO:0007669"/>
    <property type="project" value="InterPro"/>
</dbReference>
<dbReference type="Proteomes" id="UP000835052">
    <property type="component" value="Unassembled WGS sequence"/>
</dbReference>
<evidence type="ECO:0000259" key="6">
    <source>
        <dbReference type="PROSITE" id="PS50054"/>
    </source>
</evidence>
<feature type="compositionally biased region" description="Polar residues" evidence="5">
    <location>
        <begin position="133"/>
        <end position="149"/>
    </location>
</feature>
<dbReference type="GO" id="GO:0033550">
    <property type="term" value="F:MAP kinase tyrosine phosphatase activity"/>
    <property type="evidence" value="ECO:0007669"/>
    <property type="project" value="TreeGrafter"/>
</dbReference>
<evidence type="ECO:0000256" key="2">
    <source>
        <dbReference type="ARBA" id="ARBA00013064"/>
    </source>
</evidence>
<dbReference type="InterPro" id="IPR036873">
    <property type="entry name" value="Rhodanese-like_dom_sf"/>
</dbReference>
<sequence>MQNSPPSTSKMNESLTGEQLNRFLCKYSDDEICILDCRTNGATIKRAIRVQLPNVLLRRLLSESLQLTNVSPKLQDPAGVKVVVIPGENSTDASASSALINSLRREEFDFHVLAERMENVLAKFPQLRDSKGQENNASTSSDQKTSAKATSDRGGPPLGFLDLGNLRLQSDPRNADKPRAEFPVEILPYLYLGNAETACNRELLDKHSITFIINVTTNLPNEFEDDPRFHYLRIPVDDSSAHNLTKYFAEANAFIEAAKESEAACLVHCLAGISRSVTICLAYIMSTNSYTLEDAYDMVQHRNASIAPNFHFMGQLSDYERHLGLRSSGIGTYPSSAPRSPCAVEAAALLTPPPTSCSASSQGSAHSAKSFR</sequence>
<dbReference type="EMBL" id="CAJGYM010000254">
    <property type="protein sequence ID" value="CAD6200207.1"/>
    <property type="molecule type" value="Genomic_DNA"/>
</dbReference>
<dbReference type="PRINTS" id="PR01908">
    <property type="entry name" value="ADSPHPHTASE"/>
</dbReference>
<evidence type="ECO:0000313" key="8">
    <source>
        <dbReference type="EMBL" id="CAD6200207.1"/>
    </source>
</evidence>
<dbReference type="PANTHER" id="PTHR10159:SF519">
    <property type="entry name" value="DUAL SPECIFICITY PROTEIN PHOSPHATASE MPK3"/>
    <property type="match status" value="1"/>
</dbReference>
<feature type="domain" description="Tyrosine specific protein phosphatases" evidence="7">
    <location>
        <begin position="245"/>
        <end position="306"/>
    </location>
</feature>
<dbReference type="SUPFAM" id="SSF52799">
    <property type="entry name" value="(Phosphotyrosine protein) phosphatases II"/>
    <property type="match status" value="1"/>
</dbReference>
<dbReference type="SMART" id="SM00195">
    <property type="entry name" value="DSPc"/>
    <property type="match status" value="1"/>
</dbReference>
<keyword evidence="3" id="KW-0378">Hydrolase</keyword>
<dbReference type="Gene3D" id="3.40.250.10">
    <property type="entry name" value="Rhodanese-like domain"/>
    <property type="match status" value="1"/>
</dbReference>